<feature type="domain" description="Histidine kinase" evidence="6">
    <location>
        <begin position="1"/>
        <end position="125"/>
    </location>
</feature>
<dbReference type="EMBL" id="CP104694">
    <property type="protein sequence ID" value="UXI69866.1"/>
    <property type="molecule type" value="Genomic_DNA"/>
</dbReference>
<comment type="catalytic activity">
    <reaction evidence="1">
        <text>ATP + protein L-histidine = ADP + protein N-phospho-L-histidine.</text>
        <dbReference type="EC" id="2.7.13.3"/>
    </reaction>
</comment>
<dbReference type="EC" id="2.7.13.3" evidence="2"/>
<dbReference type="Gene3D" id="3.30.565.10">
    <property type="entry name" value="Histidine kinase-like ATPase, C-terminal domain"/>
    <property type="match status" value="1"/>
</dbReference>
<keyword evidence="3" id="KW-0808">Transferase</keyword>
<evidence type="ECO:0000256" key="5">
    <source>
        <dbReference type="PROSITE-ProRule" id="PRU00169"/>
    </source>
</evidence>
<dbReference type="SMART" id="SM00448">
    <property type="entry name" value="REC"/>
    <property type="match status" value="1"/>
</dbReference>
<organism evidence="8 9">
    <name type="scientific">Tahibacter amnicola</name>
    <dbReference type="NCBI Taxonomy" id="2976241"/>
    <lineage>
        <taxon>Bacteria</taxon>
        <taxon>Pseudomonadati</taxon>
        <taxon>Pseudomonadota</taxon>
        <taxon>Gammaproteobacteria</taxon>
        <taxon>Lysobacterales</taxon>
        <taxon>Rhodanobacteraceae</taxon>
        <taxon>Tahibacter</taxon>
    </lineage>
</organism>
<dbReference type="PANTHER" id="PTHR43047:SF72">
    <property type="entry name" value="OSMOSENSING HISTIDINE PROTEIN KINASE SLN1"/>
    <property type="match status" value="1"/>
</dbReference>
<keyword evidence="8" id="KW-0067">ATP-binding</keyword>
<dbReference type="Pfam" id="PF00072">
    <property type="entry name" value="Response_reg"/>
    <property type="match status" value="1"/>
</dbReference>
<dbReference type="SUPFAM" id="SSF55874">
    <property type="entry name" value="ATPase domain of HSP90 chaperone/DNA topoisomerase II/histidine kinase"/>
    <property type="match status" value="1"/>
</dbReference>
<dbReference type="PANTHER" id="PTHR43047">
    <property type="entry name" value="TWO-COMPONENT HISTIDINE PROTEIN KINASE"/>
    <property type="match status" value="1"/>
</dbReference>
<dbReference type="SMART" id="SM00387">
    <property type="entry name" value="HATPase_c"/>
    <property type="match status" value="1"/>
</dbReference>
<dbReference type="InterPro" id="IPR005467">
    <property type="entry name" value="His_kinase_dom"/>
</dbReference>
<protein>
    <recommendedName>
        <fullName evidence="2">histidine kinase</fullName>
        <ecNumber evidence="2">2.7.13.3</ecNumber>
    </recommendedName>
</protein>
<keyword evidence="8" id="KW-0547">Nucleotide-binding</keyword>
<gene>
    <name evidence="8" type="ORF">N4264_09630</name>
</gene>
<evidence type="ECO:0000259" key="7">
    <source>
        <dbReference type="PROSITE" id="PS50110"/>
    </source>
</evidence>
<dbReference type="InterPro" id="IPR004358">
    <property type="entry name" value="Sig_transdc_His_kin-like_C"/>
</dbReference>
<dbReference type="Pfam" id="PF02518">
    <property type="entry name" value="HATPase_c"/>
    <property type="match status" value="1"/>
</dbReference>
<dbReference type="InterPro" id="IPR003594">
    <property type="entry name" value="HATPase_dom"/>
</dbReference>
<feature type="modified residue" description="4-aspartylphosphate" evidence="5">
    <location>
        <position position="192"/>
    </location>
</feature>
<evidence type="ECO:0000313" key="8">
    <source>
        <dbReference type="EMBL" id="UXI69866.1"/>
    </source>
</evidence>
<feature type="domain" description="Response regulatory" evidence="7">
    <location>
        <begin position="144"/>
        <end position="259"/>
    </location>
</feature>
<dbReference type="InterPro" id="IPR001789">
    <property type="entry name" value="Sig_transdc_resp-reg_receiver"/>
</dbReference>
<name>A0ABY6BMR9_9GAMM</name>
<dbReference type="InterPro" id="IPR036890">
    <property type="entry name" value="HATPase_C_sf"/>
</dbReference>
<dbReference type="SUPFAM" id="SSF52172">
    <property type="entry name" value="CheY-like"/>
    <property type="match status" value="1"/>
</dbReference>
<proteinExistence type="predicted"/>
<dbReference type="PRINTS" id="PR00344">
    <property type="entry name" value="BCTRLSENSOR"/>
</dbReference>
<sequence>MTLVDEVPLVKADEMRLAQVLVNLLINAAHAIRPGQVDINTITVSAGCNASGQIVITITDSGCGMSASVLERIYEPFFTTKAVGAGTGLGLSTCLGIVRSMGGELLIESVPGEGTTARVVLQAAQIEATSPAIAEPAVRSQRGRILVVDDEIGVLQSLRHVLSDHDLVCVESAQAAIDAIESDGEFDAVVCDLVMPAMTGQDLFRKAQSRWPHLSHRFIFITGGAITADMNRFLDAVPNTVIHKPFRDNSLKTAVSEVIRRADLPGTT</sequence>
<evidence type="ECO:0000256" key="2">
    <source>
        <dbReference type="ARBA" id="ARBA00012438"/>
    </source>
</evidence>
<keyword evidence="9" id="KW-1185">Reference proteome</keyword>
<keyword evidence="4" id="KW-0418">Kinase</keyword>
<evidence type="ECO:0000256" key="1">
    <source>
        <dbReference type="ARBA" id="ARBA00000085"/>
    </source>
</evidence>
<dbReference type="GO" id="GO:0005524">
    <property type="term" value="F:ATP binding"/>
    <property type="evidence" value="ECO:0007669"/>
    <property type="project" value="UniProtKB-KW"/>
</dbReference>
<dbReference type="Gene3D" id="3.40.50.2300">
    <property type="match status" value="1"/>
</dbReference>
<accession>A0ABY6BMR9</accession>
<dbReference type="RefSeq" id="WP_261696818.1">
    <property type="nucleotide sequence ID" value="NZ_CP104694.1"/>
</dbReference>
<evidence type="ECO:0000259" key="6">
    <source>
        <dbReference type="PROSITE" id="PS50109"/>
    </source>
</evidence>
<evidence type="ECO:0000256" key="3">
    <source>
        <dbReference type="ARBA" id="ARBA00022679"/>
    </source>
</evidence>
<evidence type="ECO:0000313" key="9">
    <source>
        <dbReference type="Proteomes" id="UP001064632"/>
    </source>
</evidence>
<dbReference type="Proteomes" id="UP001064632">
    <property type="component" value="Chromosome"/>
</dbReference>
<keyword evidence="5" id="KW-0597">Phosphoprotein</keyword>
<dbReference type="PROSITE" id="PS50110">
    <property type="entry name" value="RESPONSE_REGULATORY"/>
    <property type="match status" value="1"/>
</dbReference>
<reference evidence="8" key="1">
    <citation type="submission" date="2022-09" db="EMBL/GenBank/DDBJ databases">
        <title>Tahibacter sp. nov., isolated from a fresh water.</title>
        <authorList>
            <person name="Baek J.H."/>
            <person name="Lee J.K."/>
            <person name="Kim J.M."/>
            <person name="Jeon C.O."/>
        </authorList>
    </citation>
    <scope>NUCLEOTIDE SEQUENCE</scope>
    <source>
        <strain evidence="8">W38</strain>
    </source>
</reference>
<evidence type="ECO:0000256" key="4">
    <source>
        <dbReference type="ARBA" id="ARBA00022777"/>
    </source>
</evidence>
<dbReference type="PROSITE" id="PS50109">
    <property type="entry name" value="HIS_KIN"/>
    <property type="match status" value="1"/>
</dbReference>
<dbReference type="InterPro" id="IPR011006">
    <property type="entry name" value="CheY-like_superfamily"/>
</dbReference>